<keyword evidence="9" id="KW-0732">Signal</keyword>
<dbReference type="SUPFAM" id="SSF46626">
    <property type="entry name" value="Cytochrome c"/>
    <property type="match status" value="1"/>
</dbReference>
<evidence type="ECO:0000256" key="8">
    <source>
        <dbReference type="PROSITE-ProRule" id="PRU00433"/>
    </source>
</evidence>
<protein>
    <recommendedName>
        <fullName evidence="10">Cytochrome c domain-containing protein</fullName>
    </recommendedName>
</protein>
<sequence>MRIPDTKARPKARRRLSGIVTAVLLIASPAVSGAADPPPTVDLEASDTIGKGATRFNQSCVYCHGYAGTGGKGATLQRRNDLTPAALFTVISNGRKRGALVMPPWKSTLSEEEIWELAAYIMSLRTMPEQKP</sequence>
<feature type="domain" description="Cytochrome c" evidence="10">
    <location>
        <begin position="47"/>
        <end position="125"/>
    </location>
</feature>
<dbReference type="InterPro" id="IPR050597">
    <property type="entry name" value="Cytochrome_c_Oxidase_Subunit"/>
</dbReference>
<dbReference type="PANTHER" id="PTHR33751:SF1">
    <property type="entry name" value="CBB3-TYPE CYTOCHROME C OXIDASE SUBUNIT FIXP"/>
    <property type="match status" value="1"/>
</dbReference>
<keyword evidence="2" id="KW-0813">Transport</keyword>
<evidence type="ECO:0000256" key="7">
    <source>
        <dbReference type="ARBA" id="ARBA00023004"/>
    </source>
</evidence>
<dbReference type="Pfam" id="PF13442">
    <property type="entry name" value="Cytochrome_CBB3"/>
    <property type="match status" value="1"/>
</dbReference>
<feature type="chain" id="PRO_5022005219" description="Cytochrome c domain-containing protein" evidence="9">
    <location>
        <begin position="35"/>
        <end position="132"/>
    </location>
</feature>
<dbReference type="EMBL" id="BJYZ01000007">
    <property type="protein sequence ID" value="GEO37910.1"/>
    <property type="molecule type" value="Genomic_DNA"/>
</dbReference>
<evidence type="ECO:0000313" key="12">
    <source>
        <dbReference type="Proteomes" id="UP000321523"/>
    </source>
</evidence>
<name>A0A512DP39_9PROT</name>
<keyword evidence="4" id="KW-0679">Respiratory chain</keyword>
<dbReference type="GO" id="GO:0009055">
    <property type="term" value="F:electron transfer activity"/>
    <property type="evidence" value="ECO:0007669"/>
    <property type="project" value="InterPro"/>
</dbReference>
<evidence type="ECO:0000259" key="10">
    <source>
        <dbReference type="PROSITE" id="PS51007"/>
    </source>
</evidence>
<dbReference type="PROSITE" id="PS51007">
    <property type="entry name" value="CYTC"/>
    <property type="match status" value="1"/>
</dbReference>
<evidence type="ECO:0000256" key="5">
    <source>
        <dbReference type="ARBA" id="ARBA00022723"/>
    </source>
</evidence>
<proteinExistence type="predicted"/>
<evidence type="ECO:0000256" key="6">
    <source>
        <dbReference type="ARBA" id="ARBA00022982"/>
    </source>
</evidence>
<keyword evidence="7 8" id="KW-0408">Iron</keyword>
<dbReference type="Gene3D" id="1.10.760.10">
    <property type="entry name" value="Cytochrome c-like domain"/>
    <property type="match status" value="1"/>
</dbReference>
<dbReference type="RefSeq" id="WP_044430740.1">
    <property type="nucleotide sequence ID" value="NZ_BJYZ01000007.1"/>
</dbReference>
<feature type="signal peptide" evidence="9">
    <location>
        <begin position="1"/>
        <end position="34"/>
    </location>
</feature>
<evidence type="ECO:0000256" key="2">
    <source>
        <dbReference type="ARBA" id="ARBA00022448"/>
    </source>
</evidence>
<comment type="caution">
    <text evidence="11">The sequence shown here is derived from an EMBL/GenBank/DDBJ whole genome shotgun (WGS) entry which is preliminary data.</text>
</comment>
<dbReference type="GO" id="GO:0005506">
    <property type="term" value="F:iron ion binding"/>
    <property type="evidence" value="ECO:0007669"/>
    <property type="project" value="InterPro"/>
</dbReference>
<evidence type="ECO:0000256" key="1">
    <source>
        <dbReference type="ARBA" id="ARBA00001926"/>
    </source>
</evidence>
<accession>A0A512DP39</accession>
<dbReference type="PANTHER" id="PTHR33751">
    <property type="entry name" value="CBB3-TYPE CYTOCHROME C OXIDASE SUBUNIT FIXP"/>
    <property type="match status" value="1"/>
</dbReference>
<evidence type="ECO:0000256" key="9">
    <source>
        <dbReference type="SAM" id="SignalP"/>
    </source>
</evidence>
<dbReference type="InterPro" id="IPR036909">
    <property type="entry name" value="Cyt_c-like_dom_sf"/>
</dbReference>
<dbReference type="InterPro" id="IPR009056">
    <property type="entry name" value="Cyt_c-like_dom"/>
</dbReference>
<dbReference type="OrthoDB" id="9811281at2"/>
<reference evidence="11 12" key="1">
    <citation type="submission" date="2019-07" db="EMBL/GenBank/DDBJ databases">
        <title>Whole genome shotgun sequence of Skermanella aerolata NBRC 106429.</title>
        <authorList>
            <person name="Hosoyama A."/>
            <person name="Uohara A."/>
            <person name="Ohji S."/>
            <person name="Ichikawa N."/>
        </authorList>
    </citation>
    <scope>NUCLEOTIDE SEQUENCE [LARGE SCALE GENOMIC DNA]</scope>
    <source>
        <strain evidence="11 12">NBRC 106429</strain>
    </source>
</reference>
<keyword evidence="3 8" id="KW-0349">Heme</keyword>
<evidence type="ECO:0000256" key="3">
    <source>
        <dbReference type="ARBA" id="ARBA00022617"/>
    </source>
</evidence>
<dbReference type="PRINTS" id="PR00605">
    <property type="entry name" value="CYTCHROMECIC"/>
</dbReference>
<organism evidence="11 12">
    <name type="scientific">Skermanella aerolata</name>
    <dbReference type="NCBI Taxonomy" id="393310"/>
    <lineage>
        <taxon>Bacteria</taxon>
        <taxon>Pseudomonadati</taxon>
        <taxon>Pseudomonadota</taxon>
        <taxon>Alphaproteobacteria</taxon>
        <taxon>Rhodospirillales</taxon>
        <taxon>Azospirillaceae</taxon>
        <taxon>Skermanella</taxon>
    </lineage>
</organism>
<dbReference type="InterPro" id="IPR008168">
    <property type="entry name" value="Cyt_C_IC"/>
</dbReference>
<gene>
    <name evidence="11" type="ORF">SAE02_20580</name>
</gene>
<comment type="cofactor">
    <cofactor evidence="1">
        <name>heme c</name>
        <dbReference type="ChEBI" id="CHEBI:61717"/>
    </cofactor>
</comment>
<keyword evidence="12" id="KW-1185">Reference proteome</keyword>
<dbReference type="Proteomes" id="UP000321523">
    <property type="component" value="Unassembled WGS sequence"/>
</dbReference>
<dbReference type="AlphaFoldDB" id="A0A512DP39"/>
<dbReference type="GO" id="GO:0020037">
    <property type="term" value="F:heme binding"/>
    <property type="evidence" value="ECO:0007669"/>
    <property type="project" value="InterPro"/>
</dbReference>
<evidence type="ECO:0000313" key="11">
    <source>
        <dbReference type="EMBL" id="GEO37910.1"/>
    </source>
</evidence>
<keyword evidence="5 8" id="KW-0479">Metal-binding</keyword>
<evidence type="ECO:0000256" key="4">
    <source>
        <dbReference type="ARBA" id="ARBA00022660"/>
    </source>
</evidence>
<keyword evidence="6" id="KW-0249">Electron transport</keyword>